<protein>
    <recommendedName>
        <fullName evidence="13">Riboflavin biosynthesis protein RibD</fullName>
    </recommendedName>
    <domain>
        <recommendedName>
            <fullName evidence="13">Diaminohydroxyphosphoribosylaminopyrimidine deaminase</fullName>
            <shortName evidence="13">DRAP deaminase</shortName>
            <ecNumber evidence="13">3.5.4.26</ecNumber>
        </recommendedName>
        <alternativeName>
            <fullName evidence="13">Riboflavin-specific deaminase</fullName>
        </alternativeName>
    </domain>
    <domain>
        <recommendedName>
            <fullName evidence="13">5-amino-6-(5-phosphoribosylamino)uracil reductase</fullName>
            <ecNumber evidence="13">1.1.1.193</ecNumber>
        </recommendedName>
        <alternativeName>
            <fullName evidence="13">HTP reductase</fullName>
        </alternativeName>
    </domain>
</protein>
<dbReference type="SUPFAM" id="SSF53597">
    <property type="entry name" value="Dihydrofolate reductase-like"/>
    <property type="match status" value="1"/>
</dbReference>
<evidence type="ECO:0000256" key="5">
    <source>
        <dbReference type="ARBA" id="ARBA00007417"/>
    </source>
</evidence>
<comment type="function">
    <text evidence="1 13">Converts 2,5-diamino-6-(ribosylamino)-4(3h)-pyrimidinone 5'-phosphate into 5-amino-6-(ribosylamino)-2,4(1h,3h)-pyrimidinedione 5'-phosphate.</text>
</comment>
<dbReference type="Pfam" id="PF01872">
    <property type="entry name" value="RibD_C"/>
    <property type="match status" value="1"/>
</dbReference>
<dbReference type="InterPro" id="IPR011549">
    <property type="entry name" value="RibD_C"/>
</dbReference>
<comment type="pathway">
    <text evidence="3 13">Cofactor biosynthesis; riboflavin biosynthesis; 5-amino-6-(D-ribitylamino)uracil from GTP: step 3/4.</text>
</comment>
<evidence type="ECO:0000259" key="17">
    <source>
        <dbReference type="PROSITE" id="PS51747"/>
    </source>
</evidence>
<comment type="similarity">
    <text evidence="4 13">In the N-terminal section; belongs to the cytidine and deoxycytidylate deaminase family.</text>
</comment>
<keyword evidence="12" id="KW-0511">Multifunctional enzyme</keyword>
<feature type="binding site" evidence="15">
    <location>
        <position position="214"/>
    </location>
    <ligand>
        <name>substrate</name>
    </ligand>
</feature>
<evidence type="ECO:0000313" key="19">
    <source>
        <dbReference type="Proteomes" id="UP000014461"/>
    </source>
</evidence>
<feature type="binding site" evidence="15">
    <location>
        <position position="211"/>
    </location>
    <ligand>
        <name>substrate</name>
    </ligand>
</feature>
<dbReference type="GO" id="GO:0050661">
    <property type="term" value="F:NADP binding"/>
    <property type="evidence" value="ECO:0007669"/>
    <property type="project" value="InterPro"/>
</dbReference>
<evidence type="ECO:0000256" key="1">
    <source>
        <dbReference type="ARBA" id="ARBA00002151"/>
    </source>
</evidence>
<organism evidence="18 19">
    <name type="scientific">Agarivorans albus MKT 106</name>
    <dbReference type="NCBI Taxonomy" id="1331007"/>
    <lineage>
        <taxon>Bacteria</taxon>
        <taxon>Pseudomonadati</taxon>
        <taxon>Pseudomonadota</taxon>
        <taxon>Gammaproteobacteria</taxon>
        <taxon>Alteromonadales</taxon>
        <taxon>Alteromonadaceae</taxon>
        <taxon>Agarivorans</taxon>
    </lineage>
</organism>
<dbReference type="GO" id="GO:0009231">
    <property type="term" value="P:riboflavin biosynthetic process"/>
    <property type="evidence" value="ECO:0007669"/>
    <property type="project" value="UniProtKB-UniPathway"/>
</dbReference>
<evidence type="ECO:0000256" key="10">
    <source>
        <dbReference type="ARBA" id="ARBA00022857"/>
    </source>
</evidence>
<dbReference type="PANTHER" id="PTHR38011">
    <property type="entry name" value="DIHYDROFOLATE REDUCTASE FAMILY PROTEIN (AFU_ORTHOLOGUE AFUA_8G06820)"/>
    <property type="match status" value="1"/>
</dbReference>
<keyword evidence="19" id="KW-1185">Reference proteome</keyword>
<dbReference type="InterPro" id="IPR004794">
    <property type="entry name" value="Eubact_RibD"/>
</dbReference>
<dbReference type="Proteomes" id="UP000014461">
    <property type="component" value="Unassembled WGS sequence"/>
</dbReference>
<dbReference type="InterPro" id="IPR050765">
    <property type="entry name" value="Riboflavin_Biosynth_HTPR"/>
</dbReference>
<dbReference type="AlphaFoldDB" id="R9PNF5"/>
<dbReference type="NCBIfam" id="TIGR00326">
    <property type="entry name" value="eubact_ribD"/>
    <property type="match status" value="1"/>
</dbReference>
<gene>
    <name evidence="18" type="ORF">AALB_3002</name>
</gene>
<evidence type="ECO:0000313" key="18">
    <source>
        <dbReference type="EMBL" id="GAD02922.1"/>
    </source>
</evidence>
<feature type="binding site" evidence="15">
    <location>
        <position position="177"/>
    </location>
    <ligand>
        <name>NADP(+)</name>
        <dbReference type="ChEBI" id="CHEBI:58349"/>
    </ligand>
</feature>
<dbReference type="CDD" id="cd01284">
    <property type="entry name" value="Riboflavin_deaminase-reductase"/>
    <property type="match status" value="1"/>
</dbReference>
<comment type="pathway">
    <text evidence="2 13">Cofactor biosynthesis; riboflavin biosynthesis; 5-amino-6-(D-ribitylamino)uracil from GTP: step 2/4.</text>
</comment>
<feature type="binding site" evidence="16">
    <location>
        <position position="54"/>
    </location>
    <ligand>
        <name>Zn(2+)</name>
        <dbReference type="ChEBI" id="CHEBI:29105"/>
        <note>catalytic</note>
    </ligand>
</feature>
<dbReference type="STRING" id="1331007.AALB_3002"/>
<keyword evidence="11 13" id="KW-0560">Oxidoreductase</keyword>
<keyword evidence="10 13" id="KW-0521">NADP</keyword>
<comment type="catalytic activity">
    <reaction evidence="13">
        <text>2,5-diamino-6-hydroxy-4-(5-phosphoribosylamino)-pyrimidine + H2O + H(+) = 5-amino-6-(5-phospho-D-ribosylamino)uracil + NH4(+)</text>
        <dbReference type="Rhea" id="RHEA:21868"/>
        <dbReference type="ChEBI" id="CHEBI:15377"/>
        <dbReference type="ChEBI" id="CHEBI:15378"/>
        <dbReference type="ChEBI" id="CHEBI:28938"/>
        <dbReference type="ChEBI" id="CHEBI:58453"/>
        <dbReference type="ChEBI" id="CHEBI:58614"/>
        <dbReference type="EC" id="3.5.4.26"/>
    </reaction>
</comment>
<dbReference type="Gene3D" id="3.40.140.10">
    <property type="entry name" value="Cytidine Deaminase, domain 2"/>
    <property type="match status" value="1"/>
</dbReference>
<dbReference type="InterPro" id="IPR002125">
    <property type="entry name" value="CMP_dCMP_dom"/>
</dbReference>
<evidence type="ECO:0000256" key="8">
    <source>
        <dbReference type="ARBA" id="ARBA00022801"/>
    </source>
</evidence>
<dbReference type="Gene3D" id="3.40.430.10">
    <property type="entry name" value="Dihydrofolate Reductase, subunit A"/>
    <property type="match status" value="1"/>
</dbReference>
<dbReference type="EC" id="3.5.4.26" evidence="13"/>
<dbReference type="PIRSF" id="PIRSF006769">
    <property type="entry name" value="RibD"/>
    <property type="match status" value="1"/>
</dbReference>
<keyword evidence="9 13" id="KW-0862">Zinc</keyword>
<feature type="binding site" evidence="15">
    <location>
        <position position="175"/>
    </location>
    <ligand>
        <name>substrate</name>
    </ligand>
</feature>
<dbReference type="FunFam" id="3.40.140.10:FF:000025">
    <property type="entry name" value="Riboflavin biosynthesis protein RibD"/>
    <property type="match status" value="1"/>
</dbReference>
<evidence type="ECO:0000256" key="2">
    <source>
        <dbReference type="ARBA" id="ARBA00004882"/>
    </source>
</evidence>
<keyword evidence="7 13" id="KW-0479">Metal-binding</keyword>
<feature type="binding site" evidence="15">
    <location>
        <position position="207"/>
    </location>
    <ligand>
        <name>NADP(+)</name>
        <dbReference type="ChEBI" id="CHEBI:58349"/>
    </ligand>
</feature>
<feature type="binding site" evidence="15">
    <location>
        <begin position="306"/>
        <end position="312"/>
    </location>
    <ligand>
        <name>NADP(+)</name>
        <dbReference type="ChEBI" id="CHEBI:58349"/>
    </ligand>
</feature>
<dbReference type="SUPFAM" id="SSF53927">
    <property type="entry name" value="Cytidine deaminase-like"/>
    <property type="match status" value="1"/>
</dbReference>
<feature type="binding site" evidence="15">
    <location>
        <position position="304"/>
    </location>
    <ligand>
        <name>substrate</name>
    </ligand>
</feature>
<sequence length="377" mass="41030">MSFSVQDCQCMAKAIALAKRGKYTTAPNPNVGCVLVKDGQIIGEGYHRKAGEGHAEVNAAADAKQRGFSLKGASCYVTLEPCSHVGRTPACATMLVEQQVAEVVIAMVDPNPQVAGRGIKRLEEAGIKVRTGLMEHSARALNPGFLSRVERKRPFVRLKLAGSIDAKIALANGESKWITSAHSRSDVQRERAASHAILSTATTVIRDNASLNVRFNELGSLAEQLDETLLRQPLRVIIDRKQRLAEAAQDLNIFKNSESFWLAGHQSQTQLPAAKQLVIEDTPNFLPQLMQELAEAEVNDIWVEAGANFAAALIQANLVDQLICYQAGLLMGADAHSLVGFEGYQSMSALNSWQCLETRRIGPDIKTIWIPQAQGTH</sequence>
<name>R9PNF5_AGAAL</name>
<dbReference type="Pfam" id="PF00383">
    <property type="entry name" value="dCMP_cyt_deam_1"/>
    <property type="match status" value="1"/>
</dbReference>
<dbReference type="InterPro" id="IPR016193">
    <property type="entry name" value="Cytidine_deaminase-like"/>
</dbReference>
<evidence type="ECO:0000256" key="6">
    <source>
        <dbReference type="ARBA" id="ARBA00022619"/>
    </source>
</evidence>
<evidence type="ECO:0000256" key="15">
    <source>
        <dbReference type="PIRSR" id="PIRSR006769-2"/>
    </source>
</evidence>
<evidence type="ECO:0000256" key="12">
    <source>
        <dbReference type="ARBA" id="ARBA00023268"/>
    </source>
</evidence>
<reference evidence="18" key="1">
    <citation type="journal article" date="2013" name="Genome Announc.">
        <title>Draft Genome Sequence of Agarivorans albus Strain MKT 106T, an Agarolytic Marine Bacterium.</title>
        <authorList>
            <person name="Yasuike M."/>
            <person name="Nakamura Y."/>
            <person name="Kai W."/>
            <person name="Fujiwara A."/>
            <person name="Fukui Y."/>
            <person name="Satomi M."/>
            <person name="Sano M."/>
        </authorList>
    </citation>
    <scope>NUCLEOTIDE SEQUENCE [LARGE SCALE GENOMIC DNA]</scope>
</reference>
<dbReference type="PROSITE" id="PS51747">
    <property type="entry name" value="CYT_DCMP_DEAMINASES_2"/>
    <property type="match status" value="1"/>
</dbReference>
<dbReference type="GO" id="GO:0046872">
    <property type="term" value="F:metal ion binding"/>
    <property type="evidence" value="ECO:0007669"/>
    <property type="project" value="UniProtKB-KW"/>
</dbReference>
<evidence type="ECO:0000256" key="13">
    <source>
        <dbReference type="PIRNR" id="PIRNR006769"/>
    </source>
</evidence>
<keyword evidence="8 13" id="KW-0378">Hydrolase</keyword>
<dbReference type="GO" id="GO:0008703">
    <property type="term" value="F:5-amino-6-(5-phosphoribosylamino)uracil reductase activity"/>
    <property type="evidence" value="ECO:0007669"/>
    <property type="project" value="UniProtKB-EC"/>
</dbReference>
<dbReference type="InterPro" id="IPR024072">
    <property type="entry name" value="DHFR-like_dom_sf"/>
</dbReference>
<dbReference type="GO" id="GO:0008835">
    <property type="term" value="F:diaminohydroxyphosphoribosylaminopyrimidine deaminase activity"/>
    <property type="evidence" value="ECO:0007669"/>
    <property type="project" value="UniProtKB-EC"/>
</dbReference>
<evidence type="ECO:0000256" key="7">
    <source>
        <dbReference type="ARBA" id="ARBA00022723"/>
    </source>
</evidence>
<accession>R9PNF5</accession>
<comment type="caution">
    <text evidence="18">The sequence shown here is derived from an EMBL/GenBank/DDBJ whole genome shotgun (WGS) entry which is preliminary data.</text>
</comment>
<evidence type="ECO:0000256" key="11">
    <source>
        <dbReference type="ARBA" id="ARBA00023002"/>
    </source>
</evidence>
<proteinExistence type="inferred from homology"/>
<keyword evidence="6 13" id="KW-0686">Riboflavin biosynthesis</keyword>
<dbReference type="InterPro" id="IPR002734">
    <property type="entry name" value="RibDG_C"/>
</dbReference>
<feature type="binding site" evidence="15">
    <location>
        <position position="191"/>
    </location>
    <ligand>
        <name>substrate</name>
    </ligand>
</feature>
<dbReference type="EMBL" id="BARX01000021">
    <property type="protein sequence ID" value="GAD02922.1"/>
    <property type="molecule type" value="Genomic_DNA"/>
</dbReference>
<dbReference type="RefSeq" id="WP_016402689.1">
    <property type="nucleotide sequence ID" value="NZ_BARX01000021.1"/>
</dbReference>
<feature type="binding site" evidence="15">
    <location>
        <position position="161"/>
    </location>
    <ligand>
        <name>NADP(+)</name>
        <dbReference type="ChEBI" id="CHEBI:58349"/>
    </ligand>
</feature>
<evidence type="ECO:0000256" key="4">
    <source>
        <dbReference type="ARBA" id="ARBA00005259"/>
    </source>
</evidence>
<dbReference type="UniPathway" id="UPA00275">
    <property type="reaction ID" value="UER00401"/>
</dbReference>
<feature type="active site" description="Proton donor" evidence="14">
    <location>
        <position position="56"/>
    </location>
</feature>
<comment type="catalytic activity">
    <reaction evidence="13">
        <text>5-amino-6-(5-phospho-D-ribitylamino)uracil + NADP(+) = 5-amino-6-(5-phospho-D-ribosylamino)uracil + NADPH + H(+)</text>
        <dbReference type="Rhea" id="RHEA:17845"/>
        <dbReference type="ChEBI" id="CHEBI:15378"/>
        <dbReference type="ChEBI" id="CHEBI:57783"/>
        <dbReference type="ChEBI" id="CHEBI:58349"/>
        <dbReference type="ChEBI" id="CHEBI:58421"/>
        <dbReference type="ChEBI" id="CHEBI:58453"/>
        <dbReference type="EC" id="1.1.1.193"/>
    </reaction>
</comment>
<feature type="domain" description="CMP/dCMP-type deaminase" evidence="17">
    <location>
        <begin position="5"/>
        <end position="130"/>
    </location>
</feature>
<feature type="binding site" evidence="15">
    <location>
        <position position="203"/>
    </location>
    <ligand>
        <name>substrate</name>
    </ligand>
</feature>
<dbReference type="PANTHER" id="PTHR38011:SF7">
    <property type="entry name" value="2,5-DIAMINO-6-RIBOSYLAMINO-4(3H)-PYRIMIDINONE 5'-PHOSPHATE REDUCTASE"/>
    <property type="match status" value="1"/>
</dbReference>
<feature type="binding site" evidence="16">
    <location>
        <position position="91"/>
    </location>
    <ligand>
        <name>Zn(2+)</name>
        <dbReference type="ChEBI" id="CHEBI:29105"/>
        <note>catalytic</note>
    </ligand>
</feature>
<comment type="similarity">
    <text evidence="5 13">In the C-terminal section; belongs to the HTP reductase family.</text>
</comment>
<dbReference type="EC" id="1.1.1.193" evidence="13"/>
<evidence type="ECO:0000256" key="9">
    <source>
        <dbReference type="ARBA" id="ARBA00022833"/>
    </source>
</evidence>
<comment type="cofactor">
    <cofactor evidence="13 16">
        <name>Zn(2+)</name>
        <dbReference type="ChEBI" id="CHEBI:29105"/>
    </cofactor>
    <text evidence="13 16">Binds 1 zinc ion.</text>
</comment>
<evidence type="ECO:0000256" key="3">
    <source>
        <dbReference type="ARBA" id="ARBA00004910"/>
    </source>
</evidence>
<feature type="binding site" evidence="16">
    <location>
        <position position="82"/>
    </location>
    <ligand>
        <name>Zn(2+)</name>
        <dbReference type="ChEBI" id="CHEBI:29105"/>
        <note>catalytic</note>
    </ligand>
</feature>
<evidence type="ECO:0000256" key="14">
    <source>
        <dbReference type="PIRSR" id="PIRSR006769-1"/>
    </source>
</evidence>
<dbReference type="NCBIfam" id="TIGR00227">
    <property type="entry name" value="ribD_Cterm"/>
    <property type="match status" value="1"/>
</dbReference>
<evidence type="ECO:0000256" key="16">
    <source>
        <dbReference type="PIRSR" id="PIRSR006769-3"/>
    </source>
</evidence>